<feature type="compositionally biased region" description="Basic and acidic residues" evidence="12">
    <location>
        <begin position="403"/>
        <end position="420"/>
    </location>
</feature>
<dbReference type="SUPFAM" id="SSF47384">
    <property type="entry name" value="Homodimeric domain of signal transducing histidine kinase"/>
    <property type="match status" value="1"/>
</dbReference>
<dbReference type="GO" id="GO:0009584">
    <property type="term" value="P:detection of visible light"/>
    <property type="evidence" value="ECO:0007669"/>
    <property type="project" value="InterPro"/>
</dbReference>
<dbReference type="GO" id="GO:0009881">
    <property type="term" value="F:photoreceptor activity"/>
    <property type="evidence" value="ECO:0007669"/>
    <property type="project" value="UniProtKB-KW"/>
</dbReference>
<dbReference type="SUPFAM" id="SSF55874">
    <property type="entry name" value="ATPase domain of HSP90 chaperone/DNA topoisomerase II/histidine kinase"/>
    <property type="match status" value="1"/>
</dbReference>
<feature type="compositionally biased region" description="Polar residues" evidence="12">
    <location>
        <begin position="1410"/>
        <end position="1424"/>
    </location>
</feature>
<keyword evidence="1" id="KW-0600">Photoreceptor protein</keyword>
<dbReference type="InterPro" id="IPR016132">
    <property type="entry name" value="Phyto_chromo_attachment"/>
</dbReference>
<evidence type="ECO:0000256" key="4">
    <source>
        <dbReference type="ARBA" id="ARBA00022679"/>
    </source>
</evidence>
<dbReference type="Gene3D" id="3.30.565.10">
    <property type="entry name" value="Histidine kinase-like ATPase, C-terminal domain"/>
    <property type="match status" value="1"/>
</dbReference>
<dbReference type="InterPro" id="IPR043150">
    <property type="entry name" value="Phytochrome_PHY_sf"/>
</dbReference>
<accession>A0A8H8CH37</accession>
<dbReference type="Gene3D" id="3.40.50.2300">
    <property type="match status" value="1"/>
</dbReference>
<keyword evidence="2 11" id="KW-0597">Phosphoprotein</keyword>
<dbReference type="SMART" id="SM00448">
    <property type="entry name" value="REC"/>
    <property type="match status" value="1"/>
</dbReference>
<evidence type="ECO:0000256" key="11">
    <source>
        <dbReference type="PROSITE-ProRule" id="PRU00169"/>
    </source>
</evidence>
<dbReference type="InterPro" id="IPR003661">
    <property type="entry name" value="HisK_dim/P_dom"/>
</dbReference>
<evidence type="ECO:0000256" key="5">
    <source>
        <dbReference type="ARBA" id="ARBA00022741"/>
    </source>
</evidence>
<keyword evidence="7" id="KW-0067">ATP-binding</keyword>
<dbReference type="InterPro" id="IPR036097">
    <property type="entry name" value="HisK_dim/P_sf"/>
</dbReference>
<dbReference type="PRINTS" id="PR00344">
    <property type="entry name" value="BCTRLSENSOR"/>
</dbReference>
<dbReference type="CDD" id="cd00082">
    <property type="entry name" value="HisKA"/>
    <property type="match status" value="1"/>
</dbReference>
<reference evidence="16" key="1">
    <citation type="submission" date="2021-02" db="EMBL/GenBank/DDBJ databases">
        <title>Psilocybe cubensis genome.</title>
        <authorList>
            <person name="Mckernan K.J."/>
            <person name="Crawford S."/>
            <person name="Trippe A."/>
            <person name="Kane L.T."/>
            <person name="Mclaughlin S."/>
        </authorList>
    </citation>
    <scope>NUCLEOTIDE SEQUENCE [LARGE SCALE GENOMIC DNA]</scope>
    <source>
        <strain evidence="16">MGC-MH-2018</strain>
    </source>
</reference>
<protein>
    <recommendedName>
        <fullName evidence="17">Phytochrome</fullName>
    </recommendedName>
</protein>
<feature type="compositionally biased region" description="Low complexity" evidence="12">
    <location>
        <begin position="605"/>
        <end position="617"/>
    </location>
</feature>
<dbReference type="Gene3D" id="3.30.450.270">
    <property type="match status" value="1"/>
</dbReference>
<feature type="compositionally biased region" description="Polar residues" evidence="12">
    <location>
        <begin position="41"/>
        <end position="56"/>
    </location>
</feature>
<evidence type="ECO:0008006" key="17">
    <source>
        <dbReference type="Google" id="ProtNLM"/>
    </source>
</evidence>
<dbReference type="CDD" id="cd17546">
    <property type="entry name" value="REC_hyHK_CKI1_RcsC-like"/>
    <property type="match status" value="1"/>
</dbReference>
<keyword evidence="5" id="KW-0547">Nucleotide-binding</keyword>
<feature type="region of interest" description="Disordered" evidence="12">
    <location>
        <begin position="599"/>
        <end position="678"/>
    </location>
</feature>
<feature type="compositionally biased region" description="Low complexity" evidence="12">
    <location>
        <begin position="365"/>
        <end position="376"/>
    </location>
</feature>
<dbReference type="InterPro" id="IPR035965">
    <property type="entry name" value="PAS-like_dom_sf"/>
</dbReference>
<dbReference type="GO" id="GO:0005524">
    <property type="term" value="F:ATP binding"/>
    <property type="evidence" value="ECO:0007669"/>
    <property type="project" value="UniProtKB-KW"/>
</dbReference>
<feature type="region of interest" description="Disordered" evidence="12">
    <location>
        <begin position="36"/>
        <end position="70"/>
    </location>
</feature>
<dbReference type="SMART" id="SM00388">
    <property type="entry name" value="HisKA"/>
    <property type="match status" value="1"/>
</dbReference>
<dbReference type="EMBL" id="JAFIQS010000010">
    <property type="protein sequence ID" value="KAG5165336.1"/>
    <property type="molecule type" value="Genomic_DNA"/>
</dbReference>
<evidence type="ECO:0000313" key="16">
    <source>
        <dbReference type="EMBL" id="KAG5165336.1"/>
    </source>
</evidence>
<evidence type="ECO:0000256" key="3">
    <source>
        <dbReference type="ARBA" id="ARBA00022606"/>
    </source>
</evidence>
<dbReference type="Pfam" id="PF02518">
    <property type="entry name" value="HATPase_c"/>
    <property type="match status" value="1"/>
</dbReference>
<dbReference type="InterPro" id="IPR029016">
    <property type="entry name" value="GAF-like_dom_sf"/>
</dbReference>
<feature type="domain" description="Response regulatory" evidence="15">
    <location>
        <begin position="1512"/>
        <end position="1644"/>
    </location>
</feature>
<evidence type="ECO:0000259" key="13">
    <source>
        <dbReference type="PROSITE" id="PS50046"/>
    </source>
</evidence>
<evidence type="ECO:0000256" key="1">
    <source>
        <dbReference type="ARBA" id="ARBA00022543"/>
    </source>
</evidence>
<dbReference type="PROSITE" id="PS50046">
    <property type="entry name" value="PHYTOCHROME_2"/>
    <property type="match status" value="1"/>
</dbReference>
<dbReference type="InterPro" id="IPR013654">
    <property type="entry name" value="PAS_2"/>
</dbReference>
<dbReference type="InterPro" id="IPR004358">
    <property type="entry name" value="Sig_transdc_His_kin-like_C"/>
</dbReference>
<feature type="region of interest" description="Disordered" evidence="12">
    <location>
        <begin position="1477"/>
        <end position="1499"/>
    </location>
</feature>
<dbReference type="Pfam" id="PF08446">
    <property type="entry name" value="PAS_2"/>
    <property type="match status" value="1"/>
</dbReference>
<sequence>MDNNAPDRKIQSQPPRLSSTSYVYPVKSLLEGRIQPALPESSVSSRPKFSTSQSSDAIVDLPNEHRDRSARIGAEKSAIWARDVHRSFGDRTSATSDIAVDEFTEVDQALLMKRDKDKSNRPRSNSTSSIPSPARSIEKGKLKEVTTANVGQDKLRKSPERYSYTLQEDSPYFPRTFSSLNIPIQHTDIQDASAFVNLESSMISTAHVLGHRAPERHSPRSITTSSINSPPRVHQNWNPRDISTPTDKMSFNTQRFNAEDNVTEAVSTDPHHIQPSVSEDSISHETCNYDQLDTPVTLHPASTRPEQIVNDEASTLTFNPSLFGIVHLPPLPSSSSPSGRGSFSSSPAKSGSRGLDFGLVNNALRSSGRSVNGSNSTLSHSGKEPSHTMESANISSNPSIQDTDFHSSLETKSTTHSEDPHVSVRFRTMQDEHGNHVVIGREGNVTRCEDEPIHTPGAVQAFGVLIALDEVEDTLVVRQVSENSTELLGLPPKFLFDLECFTDTLPDTQAGVLWDNIDFLNDPSLRSDDDECSPQVFQLRGWGAPGSGHSQEFETEDGKRLWTCWCAIHRSAATQSSDKSTGLIVIEFELEKDVLNPLYPPISLPPSSASDSPQPSSQTGSESIRGEHMSPDPESDQSTAGQPSSKYASSTPSMLSTYLESGRDPTLPQSLHGLNGDDEWMPSAEDIIRSTTSQSRPLPALERLRRMTRSAVSFGNSVHGNPPKRRRGTKSRGGSSAGVMDVFAVMSQINEQLGAAPDLNTFLNVVVGVIKDLTQFHRVMIYQFDELWNGQVVAELVDWAQSHDLFRGLHFPASDIPAQARKLYAINKVRLLYDCAQHTARIVARDQADIDNPLDMTHCYLRAMSPIHITYLQNMGVRASMSISLMAFGQLWGLVTCHSYGSSGMRVSFPVRQMLRLLSQSISKNIERLSYAQRLHTRKLINTVSSPNHPTGYIVSNADDLLALFDADFGILVIGEGAKLLGPNQHGQEILIMAEYLRLKQFETIQASQAVVADYPDLELTTGFEVIAGLLYVPLSSGGKDFIALLRKGQPRQVHWAGKPFKEGEGGSTSLEPRKSFKIWSETIAGRSKAWTDDQLDTAGVLALVYGKFIEVWREKENAVNATKLTNLLLTNASHEVRTPLNHIINYLEMAMNSPLDKETHDNLQKSHAASKSLLFTINDLLDLTRLESGTETSFNEAFDLRTAIQEATLIYRKEAKRRNLQFILDLAESPTMVIGDIKKIRTVVQNLTANALKFTTEGCITVSCKTFGEPEGLRNVDQIAVEILVSDTGCGISASRLESIFRQFEHVEPSQPKSNGDPGVGLGLAVVSRIVEQLGGQLRVDSEAGIGSKFSFLIPLSLSTGGQSMASSKSDGTSRSSNSLKISPVGSRSGSLFTESAGRDIEFMVNALSSNHMTSPRGTSANSLDDRENSEQLQRPGLGRRNSSQVIFTLSGPRSPSLLPPAGNVEYDRKTVEVISPLPTPRGDDTPSSSTTDVASPPLPLHHRLEHVSLKVLIVEDNDINRIILAKRLSLSGHKVINSTDGREGLNKVISDPTFDLVLMDIQMPIMNGFESTASIRKFEQEINLAQTTQCQSQILNGRIPIFAVSASLREQQREELLHHGMDGWILKPIDFARLNEILKGITDPNQRHKDVYKPGCSWESGGWLKRHS</sequence>
<dbReference type="InterPro" id="IPR013515">
    <property type="entry name" value="Phytochrome_cen-reg"/>
</dbReference>
<dbReference type="Pfam" id="PF00072">
    <property type="entry name" value="Response_reg"/>
    <property type="match status" value="1"/>
</dbReference>
<evidence type="ECO:0000256" key="6">
    <source>
        <dbReference type="ARBA" id="ARBA00022777"/>
    </source>
</evidence>
<dbReference type="Gene3D" id="3.30.450.40">
    <property type="match status" value="1"/>
</dbReference>
<gene>
    <name evidence="16" type="ORF">JR316_010032</name>
</gene>
<feature type="region of interest" description="Disordered" evidence="12">
    <location>
        <begin position="210"/>
        <end position="245"/>
    </location>
</feature>
<dbReference type="SMART" id="SM00065">
    <property type="entry name" value="GAF"/>
    <property type="match status" value="1"/>
</dbReference>
<dbReference type="GO" id="GO:0000155">
    <property type="term" value="F:phosphorelay sensor kinase activity"/>
    <property type="evidence" value="ECO:0007669"/>
    <property type="project" value="InterPro"/>
</dbReference>
<feature type="compositionally biased region" description="Low complexity" evidence="12">
    <location>
        <begin position="333"/>
        <end position="352"/>
    </location>
</feature>
<feature type="compositionally biased region" description="Polar residues" evidence="12">
    <location>
        <begin position="636"/>
        <end position="659"/>
    </location>
</feature>
<dbReference type="PANTHER" id="PTHR43065">
    <property type="entry name" value="SENSOR HISTIDINE KINASE"/>
    <property type="match status" value="1"/>
</dbReference>
<dbReference type="PROSITE" id="PS50110">
    <property type="entry name" value="RESPONSE_REGULATORY"/>
    <property type="match status" value="1"/>
</dbReference>
<feature type="compositionally biased region" description="Polar residues" evidence="12">
    <location>
        <begin position="122"/>
        <end position="131"/>
    </location>
</feature>
<proteinExistence type="predicted"/>
<dbReference type="InterPro" id="IPR001789">
    <property type="entry name" value="Sig_transdc_resp-reg_receiver"/>
</dbReference>
<organism evidence="16">
    <name type="scientific">Psilocybe cubensis</name>
    <name type="common">Psychedelic mushroom</name>
    <name type="synonym">Stropharia cubensis</name>
    <dbReference type="NCBI Taxonomy" id="181762"/>
    <lineage>
        <taxon>Eukaryota</taxon>
        <taxon>Fungi</taxon>
        <taxon>Dikarya</taxon>
        <taxon>Basidiomycota</taxon>
        <taxon>Agaricomycotina</taxon>
        <taxon>Agaricomycetes</taxon>
        <taxon>Agaricomycetidae</taxon>
        <taxon>Agaricales</taxon>
        <taxon>Agaricineae</taxon>
        <taxon>Strophariaceae</taxon>
        <taxon>Psilocybe</taxon>
    </lineage>
</organism>
<dbReference type="SUPFAM" id="SSF55785">
    <property type="entry name" value="PYP-like sensor domain (PAS domain)"/>
    <property type="match status" value="1"/>
</dbReference>
<dbReference type="SMART" id="SM00387">
    <property type="entry name" value="HATPase_c"/>
    <property type="match status" value="1"/>
</dbReference>
<feature type="compositionally biased region" description="Polar residues" evidence="12">
    <location>
        <begin position="388"/>
        <end position="402"/>
    </location>
</feature>
<dbReference type="PANTHER" id="PTHR43065:SF10">
    <property type="entry name" value="PEROXIDE STRESS-ACTIVATED HISTIDINE KINASE MAK3"/>
    <property type="match status" value="1"/>
</dbReference>
<dbReference type="SUPFAM" id="SSF52172">
    <property type="entry name" value="CheY-like"/>
    <property type="match status" value="1"/>
</dbReference>
<feature type="region of interest" description="Disordered" evidence="12">
    <location>
        <begin position="1410"/>
        <end position="1444"/>
    </location>
</feature>
<dbReference type="Pfam" id="PF00360">
    <property type="entry name" value="PHY"/>
    <property type="match status" value="1"/>
</dbReference>
<evidence type="ECO:0000256" key="7">
    <source>
        <dbReference type="ARBA" id="ARBA00022840"/>
    </source>
</evidence>
<name>A0A8H8CH37_PSICU</name>
<keyword evidence="4" id="KW-0808">Transferase</keyword>
<dbReference type="InterPro" id="IPR003594">
    <property type="entry name" value="HATPase_dom"/>
</dbReference>
<evidence type="ECO:0000256" key="9">
    <source>
        <dbReference type="ARBA" id="ARBA00023012"/>
    </source>
</evidence>
<keyword evidence="3" id="KW-0716">Sensory transduction</keyword>
<dbReference type="Pfam" id="PF01590">
    <property type="entry name" value="GAF"/>
    <property type="match status" value="1"/>
</dbReference>
<dbReference type="Gene3D" id="1.10.287.130">
    <property type="match status" value="1"/>
</dbReference>
<evidence type="ECO:0000256" key="8">
    <source>
        <dbReference type="ARBA" id="ARBA00022991"/>
    </source>
</evidence>
<dbReference type="InterPro" id="IPR005467">
    <property type="entry name" value="His_kinase_dom"/>
</dbReference>
<keyword evidence="6" id="KW-0418">Kinase</keyword>
<feature type="compositionally biased region" description="Polar residues" evidence="12">
    <location>
        <begin position="220"/>
        <end position="245"/>
    </location>
</feature>
<evidence type="ECO:0000259" key="15">
    <source>
        <dbReference type="PROSITE" id="PS50110"/>
    </source>
</evidence>
<dbReference type="InterPro" id="IPR003018">
    <property type="entry name" value="GAF"/>
</dbReference>
<dbReference type="Gene3D" id="3.30.450.20">
    <property type="entry name" value="PAS domain"/>
    <property type="match status" value="1"/>
</dbReference>
<feature type="region of interest" description="Disordered" evidence="12">
    <location>
        <begin position="332"/>
        <end position="420"/>
    </location>
</feature>
<feature type="modified residue" description="4-aspartylphosphate" evidence="11">
    <location>
        <position position="1562"/>
    </location>
</feature>
<dbReference type="GO" id="GO:0006355">
    <property type="term" value="P:regulation of DNA-templated transcription"/>
    <property type="evidence" value="ECO:0007669"/>
    <property type="project" value="InterPro"/>
</dbReference>
<dbReference type="InterPro" id="IPR011006">
    <property type="entry name" value="CheY-like_superfamily"/>
</dbReference>
<keyword evidence="8" id="KW-0157">Chromophore</keyword>
<keyword evidence="9" id="KW-0902">Two-component regulatory system</keyword>
<feature type="domain" description="Phytochrome chromophore attachment site" evidence="13">
    <location>
        <begin position="758"/>
        <end position="920"/>
    </location>
</feature>
<dbReference type="SUPFAM" id="SSF55781">
    <property type="entry name" value="GAF domain-like"/>
    <property type="match status" value="2"/>
</dbReference>
<evidence type="ECO:0000256" key="12">
    <source>
        <dbReference type="SAM" id="MobiDB-lite"/>
    </source>
</evidence>
<dbReference type="PROSITE" id="PS50109">
    <property type="entry name" value="HIS_KIN"/>
    <property type="match status" value="1"/>
</dbReference>
<evidence type="ECO:0000259" key="14">
    <source>
        <dbReference type="PROSITE" id="PS50109"/>
    </source>
</evidence>
<evidence type="ECO:0000256" key="10">
    <source>
        <dbReference type="ARBA" id="ARBA00023170"/>
    </source>
</evidence>
<dbReference type="Pfam" id="PF00512">
    <property type="entry name" value="HisKA"/>
    <property type="match status" value="1"/>
</dbReference>
<feature type="domain" description="Histidine kinase" evidence="14">
    <location>
        <begin position="1132"/>
        <end position="1359"/>
    </location>
</feature>
<feature type="region of interest" description="Disordered" evidence="12">
    <location>
        <begin position="112"/>
        <end position="141"/>
    </location>
</feature>
<comment type="caution">
    <text evidence="16">The sequence shown here is derived from an EMBL/GenBank/DDBJ whole genome shotgun (WGS) entry which is preliminary data.</text>
</comment>
<feature type="region of interest" description="Disordered" evidence="12">
    <location>
        <begin position="713"/>
        <end position="735"/>
    </location>
</feature>
<dbReference type="InterPro" id="IPR036890">
    <property type="entry name" value="HATPase_C_sf"/>
</dbReference>
<feature type="region of interest" description="Disordered" evidence="12">
    <location>
        <begin position="1361"/>
        <end position="1394"/>
    </location>
</feature>
<evidence type="ECO:0000256" key="2">
    <source>
        <dbReference type="ARBA" id="ARBA00022553"/>
    </source>
</evidence>
<keyword evidence="10" id="KW-0675">Receptor</keyword>